<dbReference type="AlphaFoldDB" id="A0AAD2JJY8"/>
<comment type="caution">
    <text evidence="2">The sequence shown here is derived from an EMBL/GenBank/DDBJ whole genome shotgun (WGS) entry which is preliminary data.</text>
</comment>
<dbReference type="EMBL" id="CAKOGP040001958">
    <property type="protein sequence ID" value="CAJ1957953.1"/>
    <property type="molecule type" value="Genomic_DNA"/>
</dbReference>
<evidence type="ECO:0000256" key="1">
    <source>
        <dbReference type="SAM" id="MobiDB-lite"/>
    </source>
</evidence>
<evidence type="ECO:0000313" key="3">
    <source>
        <dbReference type="Proteomes" id="UP001295423"/>
    </source>
</evidence>
<dbReference type="Proteomes" id="UP001295423">
    <property type="component" value="Unassembled WGS sequence"/>
</dbReference>
<keyword evidence="3" id="KW-1185">Reference proteome</keyword>
<accession>A0AAD2JJY8</accession>
<organism evidence="2 3">
    <name type="scientific">Cylindrotheca closterium</name>
    <dbReference type="NCBI Taxonomy" id="2856"/>
    <lineage>
        <taxon>Eukaryota</taxon>
        <taxon>Sar</taxon>
        <taxon>Stramenopiles</taxon>
        <taxon>Ochrophyta</taxon>
        <taxon>Bacillariophyta</taxon>
        <taxon>Bacillariophyceae</taxon>
        <taxon>Bacillariophycidae</taxon>
        <taxon>Bacillariales</taxon>
        <taxon>Bacillariaceae</taxon>
        <taxon>Cylindrotheca</taxon>
    </lineage>
</organism>
<evidence type="ECO:0000313" key="2">
    <source>
        <dbReference type="EMBL" id="CAJ1957953.1"/>
    </source>
</evidence>
<reference evidence="2" key="1">
    <citation type="submission" date="2023-08" db="EMBL/GenBank/DDBJ databases">
        <authorList>
            <person name="Audoor S."/>
            <person name="Bilcke G."/>
        </authorList>
    </citation>
    <scope>NUCLEOTIDE SEQUENCE</scope>
</reference>
<feature type="compositionally biased region" description="Pro residues" evidence="1">
    <location>
        <begin position="33"/>
        <end position="45"/>
    </location>
</feature>
<sequence length="188" mass="21054">MPMPLPTDPFKAHQRVDWDAATPFVSDAFPLLSAPPPPRMRPRPNPSDIVECRPTDIERLSLPVLTMDDQPIGPSETPPLTLKILPRRSRPYSEFSRRRGVCGKRTRTTDEKRYEESIFKSATLQYSGISGKTIYADPVVTSKEMTGDIKSSSFGSKTGSDEDSFYVPTPRFTLTTRSALPHVLRLSD</sequence>
<proteinExistence type="predicted"/>
<feature type="region of interest" description="Disordered" evidence="1">
    <location>
        <begin position="29"/>
        <end position="49"/>
    </location>
</feature>
<name>A0AAD2JJY8_9STRA</name>
<protein>
    <submittedName>
        <fullName evidence="2">Uncharacterized protein</fullName>
    </submittedName>
</protein>
<gene>
    <name evidence="2" type="ORF">CYCCA115_LOCUS16959</name>
</gene>